<dbReference type="EMBL" id="BMJH01000001">
    <property type="protein sequence ID" value="GGC52194.1"/>
    <property type="molecule type" value="Genomic_DNA"/>
</dbReference>
<gene>
    <name evidence="2" type="ORF">GCM10011410_00670</name>
</gene>
<dbReference type="GO" id="GO:0004371">
    <property type="term" value="F:glycerone kinase activity"/>
    <property type="evidence" value="ECO:0007669"/>
    <property type="project" value="InterPro"/>
</dbReference>
<dbReference type="InterPro" id="IPR036117">
    <property type="entry name" value="DhaL_dom_sf"/>
</dbReference>
<accession>A0A916TYH9</accession>
<protein>
    <recommendedName>
        <fullName evidence="1">DhaL domain-containing protein</fullName>
    </recommendedName>
</protein>
<dbReference type="PROSITE" id="PS51480">
    <property type="entry name" value="DHAL"/>
    <property type="match status" value="1"/>
</dbReference>
<feature type="domain" description="DhaL" evidence="1">
    <location>
        <begin position="11"/>
        <end position="203"/>
    </location>
</feature>
<dbReference type="PANTHER" id="PTHR33434:SF4">
    <property type="entry name" value="PHOSPHATASE PROTEIN"/>
    <property type="match status" value="1"/>
</dbReference>
<dbReference type="RefSeq" id="WP_307816180.1">
    <property type="nucleotide sequence ID" value="NZ_BMJH01000001.1"/>
</dbReference>
<dbReference type="AlphaFoldDB" id="A0A916TYH9"/>
<dbReference type="SUPFAM" id="SSF101473">
    <property type="entry name" value="DhaL-like"/>
    <property type="match status" value="1"/>
</dbReference>
<dbReference type="InterPro" id="IPR004007">
    <property type="entry name" value="DhaL_dom"/>
</dbReference>
<dbReference type="Pfam" id="PF21645">
    <property type="entry name" value="FakA-like_M"/>
    <property type="match status" value="1"/>
</dbReference>
<reference evidence="2" key="1">
    <citation type="journal article" date="2014" name="Int. J. Syst. Evol. Microbiol.">
        <title>Complete genome sequence of Corynebacterium casei LMG S-19264T (=DSM 44701T), isolated from a smear-ripened cheese.</title>
        <authorList>
            <consortium name="US DOE Joint Genome Institute (JGI-PGF)"/>
            <person name="Walter F."/>
            <person name="Albersmeier A."/>
            <person name="Kalinowski J."/>
            <person name="Ruckert C."/>
        </authorList>
    </citation>
    <scope>NUCLEOTIDE SEQUENCE</scope>
    <source>
        <strain evidence="2">CGMCC 1.15478</strain>
    </source>
</reference>
<dbReference type="Pfam" id="PF13684">
    <property type="entry name" value="FakA-like_C"/>
    <property type="match status" value="1"/>
</dbReference>
<dbReference type="Pfam" id="PF02734">
    <property type="entry name" value="Dak2"/>
    <property type="match status" value="1"/>
</dbReference>
<dbReference type="InterPro" id="IPR048394">
    <property type="entry name" value="FakA-like_M"/>
</dbReference>
<sequence>MLKVLNELDARSLMQWASACVEGLDARRDEINLLNVFPIADSDTGTNLHFTMKAAFDAASLALNTPDVSVHDLAVALARGAVAGARGNSGVILSQVLRGVADAAAHGPIDGRVYQNALSGALELVGRSMSNVVEGTVVTVLRGAAWAAAAASDGDLPVVARAAADGAAEALETTPSQLAVLRQAGVVDAGGLGLLIILDAMVGVVSGDIPTRPSYAARAATPGNLPVDDEGAQNSQDVMACVTEHVHEYSAGGVEYEIMYLLRGCGDDGATQLRDKLSDLGDSVIVVGDGSGVWSVHVHSMDPGASVEAGLAVGVPYDIRITAFGADQPGFSPSSKPRIRTVLAIVNGDKCAELFHSEGASVLRCGGECTPQDLLDAVLAVRADEIFVLPNGFIRPEELVAVSTQARQLGHPAVLLPTSSLVQGLAALAVHDPTRAASDDSYAMAAAAAGTRWGSVRQAHERALTLAGTCESGDFLALVGREVLVIDDEFKRSALKLVDLMLGAGGELVTVLTGDSHLVADFDRVVEEHIDRNHPGVEVMMYSGGQSEDIIQIGVE</sequence>
<dbReference type="PANTHER" id="PTHR33434">
    <property type="entry name" value="DEGV DOMAIN-CONTAINING PROTEIN DR_1986-RELATED"/>
    <property type="match status" value="1"/>
</dbReference>
<dbReference type="NCBIfam" id="TIGR03599">
    <property type="entry name" value="YloV"/>
    <property type="match status" value="1"/>
</dbReference>
<dbReference type="SMART" id="SM01121">
    <property type="entry name" value="Dak1_2"/>
    <property type="match status" value="1"/>
</dbReference>
<comment type="caution">
    <text evidence="2">The sequence shown here is derived from an EMBL/GenBank/DDBJ whole genome shotgun (WGS) entry which is preliminary data.</text>
</comment>
<evidence type="ECO:0000313" key="3">
    <source>
        <dbReference type="Proteomes" id="UP000641514"/>
    </source>
</evidence>
<evidence type="ECO:0000313" key="2">
    <source>
        <dbReference type="EMBL" id="GGC52194.1"/>
    </source>
</evidence>
<keyword evidence="3" id="KW-1185">Reference proteome</keyword>
<dbReference type="InterPro" id="IPR033470">
    <property type="entry name" value="FakA-like_C"/>
</dbReference>
<dbReference type="SMART" id="SM01120">
    <property type="entry name" value="Dak2"/>
    <property type="match status" value="1"/>
</dbReference>
<proteinExistence type="predicted"/>
<dbReference type="Proteomes" id="UP000641514">
    <property type="component" value="Unassembled WGS sequence"/>
</dbReference>
<dbReference type="InterPro" id="IPR050270">
    <property type="entry name" value="DegV_domain_contain"/>
</dbReference>
<reference evidence="2" key="2">
    <citation type="submission" date="2020-09" db="EMBL/GenBank/DDBJ databases">
        <authorList>
            <person name="Sun Q."/>
            <person name="Zhou Y."/>
        </authorList>
    </citation>
    <scope>NUCLEOTIDE SEQUENCE</scope>
    <source>
        <strain evidence="2">CGMCC 1.15478</strain>
    </source>
</reference>
<dbReference type="InterPro" id="IPR019986">
    <property type="entry name" value="YloV-like"/>
</dbReference>
<dbReference type="GO" id="GO:0006071">
    <property type="term" value="P:glycerol metabolic process"/>
    <property type="evidence" value="ECO:0007669"/>
    <property type="project" value="InterPro"/>
</dbReference>
<dbReference type="Gene3D" id="1.25.40.340">
    <property type="match status" value="1"/>
</dbReference>
<evidence type="ECO:0000259" key="1">
    <source>
        <dbReference type="PROSITE" id="PS51480"/>
    </source>
</evidence>
<organism evidence="2 3">
    <name type="scientific">Hoyosella rhizosphaerae</name>
    <dbReference type="NCBI Taxonomy" id="1755582"/>
    <lineage>
        <taxon>Bacteria</taxon>
        <taxon>Bacillati</taxon>
        <taxon>Actinomycetota</taxon>
        <taxon>Actinomycetes</taxon>
        <taxon>Mycobacteriales</taxon>
        <taxon>Hoyosellaceae</taxon>
        <taxon>Hoyosella</taxon>
    </lineage>
</organism>
<name>A0A916TYH9_9ACTN</name>